<proteinExistence type="predicted"/>
<accession>A0A255ZR26</accession>
<dbReference type="SUPFAM" id="SSF50998">
    <property type="entry name" value="Quinoprotein alcohol dehydrogenase-like"/>
    <property type="match status" value="1"/>
</dbReference>
<protein>
    <recommendedName>
        <fullName evidence="2">Secretion system C-terminal sorting domain-containing protein</fullName>
    </recommendedName>
</protein>
<dbReference type="NCBIfam" id="TIGR04183">
    <property type="entry name" value="Por_Secre_tail"/>
    <property type="match status" value="1"/>
</dbReference>
<organism evidence="3 4">
    <name type="scientific">Flavobacterium aurantiibacter</name>
    <dbReference type="NCBI Taxonomy" id="2023067"/>
    <lineage>
        <taxon>Bacteria</taxon>
        <taxon>Pseudomonadati</taxon>
        <taxon>Bacteroidota</taxon>
        <taxon>Flavobacteriia</taxon>
        <taxon>Flavobacteriales</taxon>
        <taxon>Flavobacteriaceae</taxon>
        <taxon>Flavobacterium</taxon>
    </lineage>
</organism>
<keyword evidence="1" id="KW-0732">Signal</keyword>
<name>A0A255ZR26_9FLAO</name>
<dbReference type="InterPro" id="IPR026444">
    <property type="entry name" value="Secre_tail"/>
</dbReference>
<dbReference type="InterPro" id="IPR011047">
    <property type="entry name" value="Quinoprotein_ADH-like_sf"/>
</dbReference>
<evidence type="ECO:0000256" key="1">
    <source>
        <dbReference type="ARBA" id="ARBA00022729"/>
    </source>
</evidence>
<dbReference type="PANTHER" id="PTHR42754:SF1">
    <property type="entry name" value="LIPOPROTEIN"/>
    <property type="match status" value="1"/>
</dbReference>
<sequence>MVKSCTPISLNQTCTPNNIEIQRLIQQILKINLNPNITTLMKKTVLPFFLFYLGVALAQEPTITWQKSLGGTGEDSATKVIQTSDGGYLAVGATKSNDYDVTGNHLYTDEEGNQSNTWDGWVVKFNAAGEIEWKRTYGGSSYDTLKSVVQGNDSFYYVLGETTSTDGDANLSYDDSVAGAAWCLKLTPTGDVVWSKTLTASFLNLEPAWGAQDLMLNDTGDLFLAVSGYMYVNGGLSYTDGLIVRMNQNGQILSKTALGYGYHDKFEAIAPTSGGGAIAVGNTTINYFADPTMGFDYWIAKLDSNGNFLWDKIYGGSADDLATDVKQTPDGGFIVCGYTSSNDLDVTGNHFSEVQNGYLSDYWIVKLDSSGNIEWQKCYGSTGNDEAHSILIDSDGNYVVAGYSSVEDGDVSETNGTWDVWILKINQQGDILWEKNYGGGWYDLASSLVKTTDNGYIVAGETYSTDGDVSTNIPEPYANFWIVKLSADTLNSAESIKNSLQIIPNPTTEYLYIENGTETSSKATIFDLTGKKLSEIENSANQIDVRHLSNGMYILTLESKGKTQTFKFVKE</sequence>
<evidence type="ECO:0000313" key="4">
    <source>
        <dbReference type="Proteomes" id="UP000216035"/>
    </source>
</evidence>
<evidence type="ECO:0000313" key="3">
    <source>
        <dbReference type="EMBL" id="OYQ43374.1"/>
    </source>
</evidence>
<reference evidence="3 4" key="1">
    <citation type="submission" date="2017-07" db="EMBL/GenBank/DDBJ databases">
        <title>Flavobacterium cyanobacteriorum sp. nov., isolated from cyanobacterial aggregates in a eutrophic lake.</title>
        <authorList>
            <person name="Cai H."/>
        </authorList>
    </citation>
    <scope>NUCLEOTIDE SEQUENCE [LARGE SCALE GENOMIC DNA]</scope>
    <source>
        <strain evidence="3 4">TH167</strain>
    </source>
</reference>
<evidence type="ECO:0000259" key="2">
    <source>
        <dbReference type="Pfam" id="PF18962"/>
    </source>
</evidence>
<dbReference type="EMBL" id="NOXX01000205">
    <property type="protein sequence ID" value="OYQ43374.1"/>
    <property type="molecule type" value="Genomic_DNA"/>
</dbReference>
<feature type="domain" description="Secretion system C-terminal sorting" evidence="2">
    <location>
        <begin position="502"/>
        <end position="568"/>
    </location>
</feature>
<dbReference type="AlphaFoldDB" id="A0A255ZR26"/>
<dbReference type="Proteomes" id="UP000216035">
    <property type="component" value="Unassembled WGS sequence"/>
</dbReference>
<keyword evidence="4" id="KW-1185">Reference proteome</keyword>
<gene>
    <name evidence="3" type="ORF">CHX27_10265</name>
</gene>
<dbReference type="PANTHER" id="PTHR42754">
    <property type="entry name" value="ENDOGLUCANASE"/>
    <property type="match status" value="1"/>
</dbReference>
<comment type="caution">
    <text evidence="3">The sequence shown here is derived from an EMBL/GenBank/DDBJ whole genome shotgun (WGS) entry which is preliminary data.</text>
</comment>
<dbReference type="Pfam" id="PF18962">
    <property type="entry name" value="Por_Secre_tail"/>
    <property type="match status" value="1"/>
</dbReference>
<dbReference type="OrthoDB" id="9811934at2"/>